<gene>
    <name evidence="2" type="ORF">NEUTE1DRAFT_120770</name>
</gene>
<dbReference type="Proteomes" id="UP000008065">
    <property type="component" value="Unassembled WGS sequence"/>
</dbReference>
<dbReference type="OrthoDB" id="10536739at2759"/>
<reference evidence="3" key="1">
    <citation type="journal article" date="2011" name="Genetics">
        <title>Massive changes in genome architecture accompany the transition to self-fertility in the filamentous fungus Neurospora tetrasperma.</title>
        <authorList>
            <person name="Ellison C.E."/>
            <person name="Stajich J.E."/>
            <person name="Jacobson D.J."/>
            <person name="Natvig D.O."/>
            <person name="Lapidus A."/>
            <person name="Foster B."/>
            <person name="Aerts A."/>
            <person name="Riley R."/>
            <person name="Lindquist E.A."/>
            <person name="Grigoriev I.V."/>
            <person name="Taylor J.W."/>
        </authorList>
    </citation>
    <scope>NUCLEOTIDE SEQUENCE [LARGE SCALE GENOMIC DNA]</scope>
    <source>
        <strain evidence="3">FGSC 2508 / P0657</strain>
    </source>
</reference>
<evidence type="ECO:0000256" key="1">
    <source>
        <dbReference type="SAM" id="MobiDB-lite"/>
    </source>
</evidence>
<feature type="compositionally biased region" description="Basic and acidic residues" evidence="1">
    <location>
        <begin position="78"/>
        <end position="91"/>
    </location>
</feature>
<keyword evidence="3" id="KW-1185">Reference proteome</keyword>
<dbReference type="GeneID" id="20824013"/>
<feature type="compositionally biased region" description="Basic residues" evidence="1">
    <location>
        <begin position="281"/>
        <end position="290"/>
    </location>
</feature>
<feature type="compositionally biased region" description="Basic and acidic residues" evidence="1">
    <location>
        <begin position="629"/>
        <end position="642"/>
    </location>
</feature>
<dbReference type="RefSeq" id="XP_009849147.1">
    <property type="nucleotide sequence ID" value="XM_009850845.1"/>
</dbReference>
<feature type="region of interest" description="Disordered" evidence="1">
    <location>
        <begin position="503"/>
        <end position="642"/>
    </location>
</feature>
<dbReference type="KEGG" id="nte:NEUTE1DRAFT120770"/>
<evidence type="ECO:0000313" key="3">
    <source>
        <dbReference type="Proteomes" id="UP000008065"/>
    </source>
</evidence>
<dbReference type="HOGENOM" id="CLU_418012_0_0_1"/>
<dbReference type="AlphaFoldDB" id="F8MHT1"/>
<feature type="region of interest" description="Disordered" evidence="1">
    <location>
        <begin position="281"/>
        <end position="343"/>
    </location>
</feature>
<evidence type="ECO:0000313" key="2">
    <source>
        <dbReference type="EMBL" id="EGO58840.1"/>
    </source>
</evidence>
<feature type="compositionally biased region" description="Basic residues" evidence="1">
    <location>
        <begin position="607"/>
        <end position="625"/>
    </location>
</feature>
<feature type="compositionally biased region" description="Low complexity" evidence="1">
    <location>
        <begin position="311"/>
        <end position="340"/>
    </location>
</feature>
<dbReference type="EMBL" id="GL891303">
    <property type="protein sequence ID" value="EGO58840.1"/>
    <property type="molecule type" value="Genomic_DNA"/>
</dbReference>
<protein>
    <submittedName>
        <fullName evidence="2">Uncharacterized protein</fullName>
    </submittedName>
</protein>
<feature type="region of interest" description="Disordered" evidence="1">
    <location>
        <begin position="65"/>
        <end position="91"/>
    </location>
</feature>
<sequence length="659" mass="73764">MSVDKAIKLTRSNDQSITVSSGTDTFTIAFFEVPRVSDNAVRRFQRVRKPRTDVNETIKNSPGPHNFPFTIYGSPTEDNAKDKKKQKEGSRSHFLAIKDDKAFAIRMIGDCNESAFKVKVRVGGVNVLQHTTHGRKSQDYFVVSGQEWVWGKQVCWNTARQFRVFPRGREKLSFRYQLRKNNIKKEVEIEITSRRLDQPTGSCSYLPPPPSGMTLDGPGLSATYIPELPCYHTGPSTPYNHGMVPHASLLTASHELDSEDYLADEDFLDYIHVGELHHRTYHSSGRRRTPLIHMSGPPSPADPTDVVIPLSSNDSPSSSQPQHISQTSTFDDTDSSDSMSAGFRPRSTWLEMFGNGPIPPEAPLHTPTEPGHYELVLRPPSPVESLKSNPSSPVEVDTFKEASELPPLVSGTPVYEQESVTVAAPQPASDQESIHSDREEDMIPHQMVVGAGGLIEQLVYLDRHPKWIDDDTVTLKFKIVGDPQHLPKHLQNLEEPAETAVGGIRIRGTGPGGNYREVPNPPRRTFRALAPVVTDPDGLRRDIRSPMEMDLSDDENGESPESPIDSGEGSMGERDEGGRETDDGGEEGDARGFRELVEEAQTQPRGFKNKIRMKKKMREQRKRGGVRIMAEKREEPKSERSSRWRRFVDALRRVLTLAR</sequence>
<name>F8MHT1_NEUT8</name>
<organism evidence="2 3">
    <name type="scientific">Neurospora tetrasperma (strain FGSC 2508 / ATCC MYA-4615 / P0657)</name>
    <dbReference type="NCBI Taxonomy" id="510951"/>
    <lineage>
        <taxon>Eukaryota</taxon>
        <taxon>Fungi</taxon>
        <taxon>Dikarya</taxon>
        <taxon>Ascomycota</taxon>
        <taxon>Pezizomycotina</taxon>
        <taxon>Sordariomycetes</taxon>
        <taxon>Sordariomycetidae</taxon>
        <taxon>Sordariales</taxon>
        <taxon>Sordariaceae</taxon>
        <taxon>Neurospora</taxon>
    </lineage>
</organism>
<proteinExistence type="predicted"/>
<feature type="compositionally biased region" description="Basic and acidic residues" evidence="1">
    <location>
        <begin position="537"/>
        <end position="547"/>
    </location>
</feature>
<feature type="compositionally biased region" description="Basic and acidic residues" evidence="1">
    <location>
        <begin position="571"/>
        <end position="597"/>
    </location>
</feature>
<accession>F8MHT1</accession>
<dbReference type="VEuPathDB" id="FungiDB:NEUTE1DRAFT_120770"/>